<dbReference type="GO" id="GO:0005840">
    <property type="term" value="C:ribosome"/>
    <property type="evidence" value="ECO:0007669"/>
    <property type="project" value="UniProtKB-KW"/>
</dbReference>
<dbReference type="GeneID" id="36517823"/>
<dbReference type="OrthoDB" id="274752at2759"/>
<keyword evidence="5" id="KW-1185">Reference proteome</keyword>
<dbReference type="SUPFAM" id="SSF50249">
    <property type="entry name" value="Nucleic acid-binding proteins"/>
    <property type="match status" value="1"/>
</dbReference>
<dbReference type="EMBL" id="NDIQ01000022">
    <property type="protein sequence ID" value="PRT56455.1"/>
    <property type="molecule type" value="Genomic_DNA"/>
</dbReference>
<evidence type="ECO:0000256" key="3">
    <source>
        <dbReference type="ARBA" id="ARBA00023274"/>
    </source>
</evidence>
<proteinExistence type="inferred from homology"/>
<evidence type="ECO:0000256" key="1">
    <source>
        <dbReference type="ARBA" id="ARBA00010254"/>
    </source>
</evidence>
<name>A0A2T0FNA5_9ASCO</name>
<dbReference type="Proteomes" id="UP000238350">
    <property type="component" value="Unassembled WGS sequence"/>
</dbReference>
<organism evidence="4 5">
    <name type="scientific">Wickerhamiella sorbophila</name>
    <dbReference type="NCBI Taxonomy" id="45607"/>
    <lineage>
        <taxon>Eukaryota</taxon>
        <taxon>Fungi</taxon>
        <taxon>Dikarya</taxon>
        <taxon>Ascomycota</taxon>
        <taxon>Saccharomycotina</taxon>
        <taxon>Dipodascomycetes</taxon>
        <taxon>Dipodascales</taxon>
        <taxon>Trichomonascaceae</taxon>
        <taxon>Wickerhamiella</taxon>
    </lineage>
</organism>
<dbReference type="CDD" id="cd00364">
    <property type="entry name" value="Ribosomal_uS17"/>
    <property type="match status" value="1"/>
</dbReference>
<protein>
    <submittedName>
        <fullName evidence="4">37S ribosomal protein S17, mitochondrial</fullName>
    </submittedName>
</protein>
<dbReference type="PANTHER" id="PTHR10744">
    <property type="entry name" value="40S RIBOSOMAL PROTEIN S11 FAMILY MEMBER"/>
    <property type="match status" value="1"/>
</dbReference>
<dbReference type="InterPro" id="IPR000266">
    <property type="entry name" value="Ribosomal_uS17"/>
</dbReference>
<dbReference type="AlphaFoldDB" id="A0A2T0FNA5"/>
<comment type="similarity">
    <text evidence="1">Belongs to the universal ribosomal protein uS17 family.</text>
</comment>
<dbReference type="STRING" id="45607.A0A2T0FNA5"/>
<reference evidence="4 5" key="1">
    <citation type="submission" date="2017-04" db="EMBL/GenBank/DDBJ databases">
        <title>Genome sequencing of [Candida] sorbophila.</title>
        <authorList>
            <person name="Ahn J.O."/>
        </authorList>
    </citation>
    <scope>NUCLEOTIDE SEQUENCE [LARGE SCALE GENOMIC DNA]</scope>
    <source>
        <strain evidence="4 5">DS02</strain>
    </source>
</reference>
<dbReference type="RefSeq" id="XP_024666400.1">
    <property type="nucleotide sequence ID" value="XM_024810632.1"/>
</dbReference>
<dbReference type="Pfam" id="PF00366">
    <property type="entry name" value="Ribosomal_S17"/>
    <property type="match status" value="1"/>
</dbReference>
<dbReference type="PANTHER" id="PTHR10744:SF1">
    <property type="entry name" value="SMALL RIBOSOMAL SUBUNIT PROTEIN US17M"/>
    <property type="match status" value="1"/>
</dbReference>
<sequence>MVKPSLTGVVISQGKMAKTVKVRIQKLRWNSVVSKYVVDHKNMLVHDELDKCREGDVVRVQYVRPLSARKSWAVAEIMKLKGTSWQKYQEVIPEQVREDELQKLKQFRDARLQREKLDGQDPVVAELRLLEQSLNGAESGLSAEKVQELKAKYNLEAWPPAHEVVRLDLAELEEQTETLHSEIQGTQKYTDEARRLLAESPAEADEIIKSLGKDPSVLKAGIKRNIIAKHLRKSA</sequence>
<evidence type="ECO:0000313" key="4">
    <source>
        <dbReference type="EMBL" id="PRT56455.1"/>
    </source>
</evidence>
<evidence type="ECO:0000313" key="5">
    <source>
        <dbReference type="Proteomes" id="UP000238350"/>
    </source>
</evidence>
<comment type="caution">
    <text evidence="4">The sequence shown here is derived from an EMBL/GenBank/DDBJ whole genome shotgun (WGS) entry which is preliminary data.</text>
</comment>
<keyword evidence="2 4" id="KW-0689">Ribosomal protein</keyword>
<keyword evidence="3" id="KW-0687">Ribonucleoprotein</keyword>
<evidence type="ECO:0000256" key="2">
    <source>
        <dbReference type="ARBA" id="ARBA00022980"/>
    </source>
</evidence>
<accession>A0A2T0FNA5</accession>
<dbReference type="GO" id="GO:0006412">
    <property type="term" value="P:translation"/>
    <property type="evidence" value="ECO:0007669"/>
    <property type="project" value="InterPro"/>
</dbReference>
<dbReference type="Gene3D" id="2.40.50.140">
    <property type="entry name" value="Nucleic acid-binding proteins"/>
    <property type="match status" value="1"/>
</dbReference>
<gene>
    <name evidence="4" type="ORF">B9G98_04075</name>
</gene>
<dbReference type="GO" id="GO:0003735">
    <property type="term" value="F:structural constituent of ribosome"/>
    <property type="evidence" value="ECO:0007669"/>
    <property type="project" value="InterPro"/>
</dbReference>
<dbReference type="GO" id="GO:0005739">
    <property type="term" value="C:mitochondrion"/>
    <property type="evidence" value="ECO:0007669"/>
    <property type="project" value="TreeGrafter"/>
</dbReference>
<dbReference type="GO" id="GO:1990904">
    <property type="term" value="C:ribonucleoprotein complex"/>
    <property type="evidence" value="ECO:0007669"/>
    <property type="project" value="UniProtKB-KW"/>
</dbReference>
<dbReference type="InterPro" id="IPR012340">
    <property type="entry name" value="NA-bd_OB-fold"/>
</dbReference>